<evidence type="ECO:0000313" key="1">
    <source>
        <dbReference type="EMBL" id="MDQ0316424.1"/>
    </source>
</evidence>
<proteinExistence type="predicted"/>
<reference evidence="1" key="1">
    <citation type="submission" date="2023-07" db="EMBL/GenBank/DDBJ databases">
        <title>Genomic Encyclopedia of Type Strains, Phase IV (KMG-IV): sequencing the most valuable type-strain genomes for metagenomic binning, comparative biology and taxonomic classification.</title>
        <authorList>
            <person name="Goeker M."/>
        </authorList>
    </citation>
    <scope>NUCLEOTIDE SEQUENCE</scope>
    <source>
        <strain evidence="1">DSM 21202</strain>
    </source>
</reference>
<protein>
    <submittedName>
        <fullName evidence="1">Prophage regulatory protein</fullName>
    </submittedName>
</protein>
<dbReference type="Proteomes" id="UP001229244">
    <property type="component" value="Unassembled WGS sequence"/>
</dbReference>
<evidence type="ECO:0000313" key="2">
    <source>
        <dbReference type="Proteomes" id="UP001229244"/>
    </source>
</evidence>
<dbReference type="SUPFAM" id="SSF46955">
    <property type="entry name" value="Putative DNA-binding domain"/>
    <property type="match status" value="1"/>
</dbReference>
<accession>A0AAE4AV79</accession>
<dbReference type="AlphaFoldDB" id="A0AAE4AV79"/>
<keyword evidence="2" id="KW-1185">Reference proteome</keyword>
<dbReference type="InterPro" id="IPR010260">
    <property type="entry name" value="AlpA"/>
</dbReference>
<sequence length="65" mass="7546">MSRMLKKREVCALVSISPATLQRWEDADLFPKRITLGQNRVAWWESEVMAWLEARAQRPLTISSS</sequence>
<dbReference type="RefSeq" id="WP_306886245.1">
    <property type="nucleotide sequence ID" value="NZ_JAUSUL010000002.1"/>
</dbReference>
<dbReference type="InterPro" id="IPR009061">
    <property type="entry name" value="DNA-bd_dom_put_sf"/>
</dbReference>
<dbReference type="Gene3D" id="1.10.238.160">
    <property type="match status" value="1"/>
</dbReference>
<gene>
    <name evidence="1" type="ORF">J2S73_002881</name>
</gene>
<comment type="caution">
    <text evidence="1">The sequence shown here is derived from an EMBL/GenBank/DDBJ whole genome shotgun (WGS) entry which is preliminary data.</text>
</comment>
<organism evidence="1 2">
    <name type="scientific">Amorphus orientalis</name>
    <dbReference type="NCBI Taxonomy" id="649198"/>
    <lineage>
        <taxon>Bacteria</taxon>
        <taxon>Pseudomonadati</taxon>
        <taxon>Pseudomonadota</taxon>
        <taxon>Alphaproteobacteria</taxon>
        <taxon>Hyphomicrobiales</taxon>
        <taxon>Amorphaceae</taxon>
        <taxon>Amorphus</taxon>
    </lineage>
</organism>
<dbReference type="Pfam" id="PF05930">
    <property type="entry name" value="Phage_AlpA"/>
    <property type="match status" value="1"/>
</dbReference>
<name>A0AAE4AV79_9HYPH</name>
<dbReference type="EMBL" id="JAUSUL010000002">
    <property type="protein sequence ID" value="MDQ0316424.1"/>
    <property type="molecule type" value="Genomic_DNA"/>
</dbReference>